<feature type="region of interest" description="Disordered" evidence="1">
    <location>
        <begin position="1"/>
        <end position="32"/>
    </location>
</feature>
<protein>
    <submittedName>
        <fullName evidence="2">Uncharacterized protein</fullName>
    </submittedName>
</protein>
<feature type="compositionally biased region" description="Basic and acidic residues" evidence="1">
    <location>
        <begin position="108"/>
        <end position="157"/>
    </location>
</feature>
<dbReference type="EMBL" id="JABFUD020000013">
    <property type="protein sequence ID" value="KAI5071191.1"/>
    <property type="molecule type" value="Genomic_DNA"/>
</dbReference>
<feature type="compositionally biased region" description="Basic and acidic residues" evidence="1">
    <location>
        <begin position="165"/>
        <end position="185"/>
    </location>
</feature>
<reference evidence="2" key="1">
    <citation type="submission" date="2021-01" db="EMBL/GenBank/DDBJ databases">
        <title>Adiantum capillus-veneris genome.</title>
        <authorList>
            <person name="Fang Y."/>
            <person name="Liao Q."/>
        </authorList>
    </citation>
    <scope>NUCLEOTIDE SEQUENCE</scope>
    <source>
        <strain evidence="2">H3</strain>
        <tissue evidence="2">Leaf</tissue>
    </source>
</reference>
<dbReference type="Proteomes" id="UP000886520">
    <property type="component" value="Chromosome 13"/>
</dbReference>
<gene>
    <name evidence="2" type="ORF">GOP47_0013442</name>
</gene>
<evidence type="ECO:0000313" key="3">
    <source>
        <dbReference type="Proteomes" id="UP000886520"/>
    </source>
</evidence>
<organism evidence="2 3">
    <name type="scientific">Adiantum capillus-veneris</name>
    <name type="common">Maidenhair fern</name>
    <dbReference type="NCBI Taxonomy" id="13818"/>
    <lineage>
        <taxon>Eukaryota</taxon>
        <taxon>Viridiplantae</taxon>
        <taxon>Streptophyta</taxon>
        <taxon>Embryophyta</taxon>
        <taxon>Tracheophyta</taxon>
        <taxon>Polypodiopsida</taxon>
        <taxon>Polypodiidae</taxon>
        <taxon>Polypodiales</taxon>
        <taxon>Pteridineae</taxon>
        <taxon>Pteridaceae</taxon>
        <taxon>Vittarioideae</taxon>
        <taxon>Adiantum</taxon>
    </lineage>
</organism>
<accession>A0A9D4UP80</accession>
<comment type="caution">
    <text evidence="2">The sequence shown here is derived from an EMBL/GenBank/DDBJ whole genome shotgun (WGS) entry which is preliminary data.</text>
</comment>
<sequence>MRWRIHQGAQAVYGHARQTKSDSQGMPANNSTCGENYRVTIAKLSLWMSVFGGARSRELVLKERGVDKSVIVGTDLDPSSAPSPIRSSVRTPIEGNGTSSGSLGYGTEKQEKLDERSRQADQHETKMGRQDSGRLERLDSRGRGELADFEKKDERRGSEHRHHHEKQESDRPDVDKQERWRRPVELEGYLSS</sequence>
<feature type="compositionally biased region" description="Polar residues" evidence="1">
    <location>
        <begin position="80"/>
        <end position="102"/>
    </location>
</feature>
<name>A0A9D4UP80_ADICA</name>
<evidence type="ECO:0000256" key="1">
    <source>
        <dbReference type="SAM" id="MobiDB-lite"/>
    </source>
</evidence>
<dbReference type="OrthoDB" id="1739977at2759"/>
<dbReference type="AlphaFoldDB" id="A0A9D4UP80"/>
<feature type="compositionally biased region" description="Polar residues" evidence="1">
    <location>
        <begin position="21"/>
        <end position="32"/>
    </location>
</feature>
<keyword evidence="3" id="KW-1185">Reference proteome</keyword>
<evidence type="ECO:0000313" key="2">
    <source>
        <dbReference type="EMBL" id="KAI5071191.1"/>
    </source>
</evidence>
<proteinExistence type="predicted"/>
<feature type="region of interest" description="Disordered" evidence="1">
    <location>
        <begin position="72"/>
        <end position="192"/>
    </location>
</feature>